<dbReference type="EMBL" id="AMGX01000019">
    <property type="protein sequence ID" value="EXJ66694.1"/>
    <property type="molecule type" value="Genomic_DNA"/>
</dbReference>
<evidence type="ECO:0000256" key="1">
    <source>
        <dbReference type="SAM" id="Phobius"/>
    </source>
</evidence>
<dbReference type="GeneID" id="19195058"/>
<dbReference type="Proteomes" id="UP000019471">
    <property type="component" value="Unassembled WGS sequence"/>
</dbReference>
<protein>
    <submittedName>
        <fullName evidence="2">Uncharacterized protein</fullName>
    </submittedName>
</protein>
<keyword evidence="1" id="KW-0812">Transmembrane</keyword>
<evidence type="ECO:0000313" key="3">
    <source>
        <dbReference type="Proteomes" id="UP000019471"/>
    </source>
</evidence>
<dbReference type="RefSeq" id="XP_007749131.1">
    <property type="nucleotide sequence ID" value="XM_007750941.1"/>
</dbReference>
<gene>
    <name evidence="2" type="ORF">A1O5_10365</name>
</gene>
<comment type="caution">
    <text evidence="2">The sequence shown here is derived from an EMBL/GenBank/DDBJ whole genome shotgun (WGS) entry which is preliminary data.</text>
</comment>
<keyword evidence="1" id="KW-0472">Membrane</keyword>
<keyword evidence="3" id="KW-1185">Reference proteome</keyword>
<organism evidence="2 3">
    <name type="scientific">Cladophialophora psammophila CBS 110553</name>
    <dbReference type="NCBI Taxonomy" id="1182543"/>
    <lineage>
        <taxon>Eukaryota</taxon>
        <taxon>Fungi</taxon>
        <taxon>Dikarya</taxon>
        <taxon>Ascomycota</taxon>
        <taxon>Pezizomycotina</taxon>
        <taxon>Eurotiomycetes</taxon>
        <taxon>Chaetothyriomycetidae</taxon>
        <taxon>Chaetothyriales</taxon>
        <taxon>Herpotrichiellaceae</taxon>
        <taxon>Cladophialophora</taxon>
    </lineage>
</organism>
<dbReference type="HOGENOM" id="CLU_1245236_0_0_1"/>
<name>W9X8C6_9EURO</name>
<sequence length="222" mass="24490">MASQPRSRSAPFDVDALYAAIINTLSIGPALYNSCLPGVAVFRWIRILTFSWSVCLFIGMVSAVIAISRPLPIFEPCATMNSVAILTQPRDLDIANFTCVYPCFESSLASNIRAALEVGAIQSFNLSSLSDDEIAGGSFVDELKWMSRALYTSLSTSLVVTRLALRFKVKHRWELTLTSTPLAFASMLSILILEQKLRIPNFPQGESFRNADQWSVLINAVM</sequence>
<reference evidence="2 3" key="1">
    <citation type="submission" date="2013-03" db="EMBL/GenBank/DDBJ databases">
        <title>The Genome Sequence of Cladophialophora psammophila CBS 110553.</title>
        <authorList>
            <consortium name="The Broad Institute Genomics Platform"/>
            <person name="Cuomo C."/>
            <person name="de Hoog S."/>
            <person name="Gorbushina A."/>
            <person name="Walker B."/>
            <person name="Young S.K."/>
            <person name="Zeng Q."/>
            <person name="Gargeya S."/>
            <person name="Fitzgerald M."/>
            <person name="Haas B."/>
            <person name="Abouelleil A."/>
            <person name="Allen A.W."/>
            <person name="Alvarado L."/>
            <person name="Arachchi H.M."/>
            <person name="Berlin A.M."/>
            <person name="Chapman S.B."/>
            <person name="Gainer-Dewar J."/>
            <person name="Goldberg J."/>
            <person name="Griggs A."/>
            <person name="Gujja S."/>
            <person name="Hansen M."/>
            <person name="Howarth C."/>
            <person name="Imamovic A."/>
            <person name="Ireland A."/>
            <person name="Larimer J."/>
            <person name="McCowan C."/>
            <person name="Murphy C."/>
            <person name="Pearson M."/>
            <person name="Poon T.W."/>
            <person name="Priest M."/>
            <person name="Roberts A."/>
            <person name="Saif S."/>
            <person name="Shea T."/>
            <person name="Sisk P."/>
            <person name="Sykes S."/>
            <person name="Wortman J."/>
            <person name="Nusbaum C."/>
            <person name="Birren B."/>
        </authorList>
    </citation>
    <scope>NUCLEOTIDE SEQUENCE [LARGE SCALE GENOMIC DNA]</scope>
    <source>
        <strain evidence="2 3">CBS 110553</strain>
    </source>
</reference>
<feature type="transmembrane region" description="Helical" evidence="1">
    <location>
        <begin position="12"/>
        <end position="32"/>
    </location>
</feature>
<feature type="transmembrane region" description="Helical" evidence="1">
    <location>
        <begin position="44"/>
        <end position="67"/>
    </location>
</feature>
<proteinExistence type="predicted"/>
<keyword evidence="1" id="KW-1133">Transmembrane helix</keyword>
<accession>W9X8C6</accession>
<dbReference type="AlphaFoldDB" id="W9X8C6"/>
<evidence type="ECO:0000313" key="2">
    <source>
        <dbReference type="EMBL" id="EXJ66694.1"/>
    </source>
</evidence>